<protein>
    <submittedName>
        <fullName evidence="2">Ovule protein</fullName>
    </submittedName>
</protein>
<reference evidence="2" key="1">
    <citation type="submission" date="2016-11" db="UniProtKB">
        <authorList>
            <consortium name="WormBaseParasite"/>
        </authorList>
    </citation>
    <scope>IDENTIFICATION</scope>
</reference>
<evidence type="ECO:0000313" key="1">
    <source>
        <dbReference type="Proteomes" id="UP000095284"/>
    </source>
</evidence>
<proteinExistence type="predicted"/>
<dbReference type="Proteomes" id="UP000095284">
    <property type="component" value="Unplaced"/>
</dbReference>
<accession>A0A1I7SPJ8</accession>
<sequence>FIFRYCSKISLRTPNVNFPLIVYDLSPFFFNYKILPDCNGSLENNANSTASLPTSAQDGTIWPRLKPTTETSWNIFAPRFHCPTPNVYHPFLAM</sequence>
<evidence type="ECO:0000313" key="2">
    <source>
        <dbReference type="WBParaSite" id="BXY_1499000.1"/>
    </source>
</evidence>
<name>A0A1I7SPJ8_BURXY</name>
<dbReference type="AlphaFoldDB" id="A0A1I7SPJ8"/>
<organism evidence="1 2">
    <name type="scientific">Bursaphelenchus xylophilus</name>
    <name type="common">Pinewood nematode worm</name>
    <name type="synonym">Aphelenchoides xylophilus</name>
    <dbReference type="NCBI Taxonomy" id="6326"/>
    <lineage>
        <taxon>Eukaryota</taxon>
        <taxon>Metazoa</taxon>
        <taxon>Ecdysozoa</taxon>
        <taxon>Nematoda</taxon>
        <taxon>Chromadorea</taxon>
        <taxon>Rhabditida</taxon>
        <taxon>Tylenchina</taxon>
        <taxon>Tylenchomorpha</taxon>
        <taxon>Aphelenchoidea</taxon>
        <taxon>Aphelenchoididae</taxon>
        <taxon>Bursaphelenchus</taxon>
    </lineage>
</organism>
<dbReference type="WBParaSite" id="BXY_1499000.1">
    <property type="protein sequence ID" value="BXY_1499000.1"/>
    <property type="gene ID" value="BXY_1499000"/>
</dbReference>